<dbReference type="OrthoDB" id="5625505at2"/>
<accession>A0A4R2I3V7</accession>
<dbReference type="AlphaFoldDB" id="A0A4R2I3V7"/>
<dbReference type="Gene3D" id="2.40.10.220">
    <property type="entry name" value="predicted glycosyltransferase like domains"/>
    <property type="match status" value="1"/>
</dbReference>
<evidence type="ECO:0000313" key="2">
    <source>
        <dbReference type="EMBL" id="TCO37738.1"/>
    </source>
</evidence>
<dbReference type="InterPro" id="IPR009875">
    <property type="entry name" value="PilZ_domain"/>
</dbReference>
<evidence type="ECO:0000313" key="3">
    <source>
        <dbReference type="Proteomes" id="UP000294862"/>
    </source>
</evidence>
<dbReference type="SUPFAM" id="SSF141371">
    <property type="entry name" value="PilZ domain-like"/>
    <property type="match status" value="1"/>
</dbReference>
<dbReference type="GO" id="GO:0035438">
    <property type="term" value="F:cyclic-di-GMP binding"/>
    <property type="evidence" value="ECO:0007669"/>
    <property type="project" value="InterPro"/>
</dbReference>
<dbReference type="Pfam" id="PF07238">
    <property type="entry name" value="PilZ"/>
    <property type="match status" value="1"/>
</dbReference>
<comment type="caution">
    <text evidence="2">The sequence shown here is derived from an EMBL/GenBank/DDBJ whole genome shotgun (WGS) entry which is preliminary data.</text>
</comment>
<feature type="domain" description="PilZ" evidence="1">
    <location>
        <begin position="4"/>
        <end position="107"/>
    </location>
</feature>
<name>A0A4R2I3V7_9GAMM</name>
<gene>
    <name evidence="2" type="ORF">EV148_10991</name>
</gene>
<sequence length="115" mass="12951">MNEKRRLPRKRPDVALHVTDAMTGEVVGHLGNLSLEGMLLLAQRPIADDALYQFSFHLPDAHGRLHPIEVGAHEQWSAPGTMRGQTWVGFRFIDVSPDDAGVLRDWLMHAQDFVD</sequence>
<dbReference type="Proteomes" id="UP000294862">
    <property type="component" value="Unassembled WGS sequence"/>
</dbReference>
<reference evidence="2 3" key="1">
    <citation type="journal article" date="2015" name="Stand. Genomic Sci.">
        <title>Genomic Encyclopedia of Bacterial and Archaeal Type Strains, Phase III: the genomes of soil and plant-associated and newly described type strains.</title>
        <authorList>
            <person name="Whitman W.B."/>
            <person name="Woyke T."/>
            <person name="Klenk H.P."/>
            <person name="Zhou Y."/>
            <person name="Lilburn T.G."/>
            <person name="Beck B.J."/>
            <person name="De Vos P."/>
            <person name="Vandamme P."/>
            <person name="Eisen J.A."/>
            <person name="Garrity G."/>
            <person name="Hugenholtz P."/>
            <person name="Kyrpides N.C."/>
        </authorList>
    </citation>
    <scope>NUCLEOTIDE SEQUENCE [LARGE SCALE GENOMIC DNA]</scope>
    <source>
        <strain evidence="2 3">A3</strain>
    </source>
</reference>
<keyword evidence="3" id="KW-1185">Reference proteome</keyword>
<dbReference type="RefSeq" id="WP_131999706.1">
    <property type="nucleotide sequence ID" value="NZ_JACGXM010000009.1"/>
</dbReference>
<protein>
    <submittedName>
        <fullName evidence="2">PilZ domain-containing protein</fullName>
    </submittedName>
</protein>
<organism evidence="2 3">
    <name type="scientific">Dokdonella fugitiva</name>
    <dbReference type="NCBI Taxonomy" id="328517"/>
    <lineage>
        <taxon>Bacteria</taxon>
        <taxon>Pseudomonadati</taxon>
        <taxon>Pseudomonadota</taxon>
        <taxon>Gammaproteobacteria</taxon>
        <taxon>Lysobacterales</taxon>
        <taxon>Rhodanobacteraceae</taxon>
        <taxon>Dokdonella</taxon>
    </lineage>
</organism>
<dbReference type="EMBL" id="SLWQ01000009">
    <property type="protein sequence ID" value="TCO37738.1"/>
    <property type="molecule type" value="Genomic_DNA"/>
</dbReference>
<evidence type="ECO:0000259" key="1">
    <source>
        <dbReference type="Pfam" id="PF07238"/>
    </source>
</evidence>
<proteinExistence type="predicted"/>